<name>A0AA41YAP4_9BACT</name>
<evidence type="ECO:0000256" key="3">
    <source>
        <dbReference type="ARBA" id="ARBA00023098"/>
    </source>
</evidence>
<dbReference type="Gene3D" id="3.40.1090.10">
    <property type="entry name" value="Cytosolic phospholipase A2 catalytic domain"/>
    <property type="match status" value="2"/>
</dbReference>
<dbReference type="InterPro" id="IPR016035">
    <property type="entry name" value="Acyl_Trfase/lysoPLipase"/>
</dbReference>
<evidence type="ECO:0000313" key="8">
    <source>
        <dbReference type="Proteomes" id="UP001163821"/>
    </source>
</evidence>
<keyword evidence="5" id="KW-1133">Transmembrane helix</keyword>
<dbReference type="PROSITE" id="PS51635">
    <property type="entry name" value="PNPLA"/>
    <property type="match status" value="1"/>
</dbReference>
<proteinExistence type="predicted"/>
<gene>
    <name evidence="7" type="ORF">N2K84_00090</name>
</gene>
<evidence type="ECO:0000313" key="7">
    <source>
        <dbReference type="EMBL" id="MCW0481107.1"/>
    </source>
</evidence>
<dbReference type="SUPFAM" id="SSF52151">
    <property type="entry name" value="FabD/lysophospholipase-like"/>
    <property type="match status" value="1"/>
</dbReference>
<evidence type="ECO:0000256" key="2">
    <source>
        <dbReference type="ARBA" id="ARBA00022963"/>
    </source>
</evidence>
<keyword evidence="8" id="KW-1185">Reference proteome</keyword>
<dbReference type="RefSeq" id="WP_282589712.1">
    <property type="nucleotide sequence ID" value="NZ_JAPAAF010000001.1"/>
</dbReference>
<evidence type="ECO:0000256" key="5">
    <source>
        <dbReference type="SAM" id="Phobius"/>
    </source>
</evidence>
<keyword evidence="1 4" id="KW-0378">Hydrolase</keyword>
<organism evidence="7 8">
    <name type="scientific">Gaoshiqia sediminis</name>
    <dbReference type="NCBI Taxonomy" id="2986998"/>
    <lineage>
        <taxon>Bacteria</taxon>
        <taxon>Pseudomonadati</taxon>
        <taxon>Bacteroidota</taxon>
        <taxon>Bacteroidia</taxon>
        <taxon>Marinilabiliales</taxon>
        <taxon>Prolixibacteraceae</taxon>
        <taxon>Gaoshiqia</taxon>
    </lineage>
</organism>
<reference evidence="7" key="1">
    <citation type="submission" date="2022-10" db="EMBL/GenBank/DDBJ databases">
        <title>Gaoshiqiia sediminis gen. nov., sp. nov., isolated from coastal sediment.</title>
        <authorList>
            <person name="Yu W.X."/>
            <person name="Mu D.S."/>
            <person name="Du J.Z."/>
            <person name="Liang Y.Q."/>
        </authorList>
    </citation>
    <scope>NUCLEOTIDE SEQUENCE</scope>
    <source>
        <strain evidence="7">A06</strain>
    </source>
</reference>
<evidence type="ECO:0000256" key="4">
    <source>
        <dbReference type="PROSITE-ProRule" id="PRU01161"/>
    </source>
</evidence>
<comment type="caution">
    <text evidence="7">The sequence shown here is derived from an EMBL/GenBank/DDBJ whole genome shotgun (WGS) entry which is preliminary data.</text>
</comment>
<dbReference type="AlphaFoldDB" id="A0AA41YAP4"/>
<dbReference type="PANTHER" id="PTHR14226">
    <property type="entry name" value="NEUROPATHY TARGET ESTERASE/SWISS CHEESE D.MELANOGASTER"/>
    <property type="match status" value="1"/>
</dbReference>
<keyword evidence="5" id="KW-0472">Membrane</keyword>
<evidence type="ECO:0000256" key="1">
    <source>
        <dbReference type="ARBA" id="ARBA00022801"/>
    </source>
</evidence>
<dbReference type="EMBL" id="JAPAAF010000001">
    <property type="protein sequence ID" value="MCW0481107.1"/>
    <property type="molecule type" value="Genomic_DNA"/>
</dbReference>
<feature type="active site" description="Proton acceptor" evidence="4">
    <location>
        <position position="157"/>
    </location>
</feature>
<evidence type="ECO:0000259" key="6">
    <source>
        <dbReference type="PROSITE" id="PS51635"/>
    </source>
</evidence>
<keyword evidence="2 4" id="KW-0442">Lipid degradation</keyword>
<dbReference type="InterPro" id="IPR050301">
    <property type="entry name" value="NTE"/>
</dbReference>
<dbReference type="GO" id="GO:0016787">
    <property type="term" value="F:hydrolase activity"/>
    <property type="evidence" value="ECO:0007669"/>
    <property type="project" value="UniProtKB-UniRule"/>
</dbReference>
<dbReference type="CDD" id="cd07205">
    <property type="entry name" value="Pat_PNPLA6_PNPLA7_NTE1_like"/>
    <property type="match status" value="1"/>
</dbReference>
<dbReference type="Proteomes" id="UP001163821">
    <property type="component" value="Unassembled WGS sequence"/>
</dbReference>
<dbReference type="PANTHER" id="PTHR14226:SF29">
    <property type="entry name" value="NEUROPATHY TARGET ESTERASE SWS"/>
    <property type="match status" value="1"/>
</dbReference>
<feature type="active site" description="Nucleophile" evidence="4">
    <location>
        <position position="45"/>
    </location>
</feature>
<feature type="short sequence motif" description="GXSXG" evidence="4">
    <location>
        <begin position="43"/>
        <end position="47"/>
    </location>
</feature>
<feature type="domain" description="PNPLA" evidence="6">
    <location>
        <begin position="12"/>
        <end position="170"/>
    </location>
</feature>
<accession>A0AA41YAP4</accession>
<keyword evidence="5" id="KW-0812">Transmembrane</keyword>
<dbReference type="Pfam" id="PF01734">
    <property type="entry name" value="Patatin"/>
    <property type="match status" value="1"/>
</dbReference>
<keyword evidence="3 4" id="KW-0443">Lipid metabolism</keyword>
<comment type="caution">
    <text evidence="4">Lacks conserved residue(s) required for the propagation of feature annotation.</text>
</comment>
<dbReference type="GO" id="GO:0016042">
    <property type="term" value="P:lipid catabolic process"/>
    <property type="evidence" value="ECO:0007669"/>
    <property type="project" value="UniProtKB-UniRule"/>
</dbReference>
<protein>
    <submittedName>
        <fullName evidence="7">Patatin-like phospholipase family protein</fullName>
    </submittedName>
</protein>
<dbReference type="InterPro" id="IPR002641">
    <property type="entry name" value="PNPLA_dom"/>
</dbReference>
<feature type="transmembrane region" description="Helical" evidence="5">
    <location>
        <begin position="40"/>
        <end position="61"/>
    </location>
</feature>
<sequence length="261" mass="28373">MLFWKKKKKIGLALGGGAVFGAAHIGVLKAVEELKIPVSFIAGTSIGAMVSAFYAFGVGLPELEKIAKDLRWLDISGLTLSEFGLLSNKKLGELLGEKIGDVELSQSKIPLAMVATDITTGERVVLKDGKLAPAVMASTCIPGIFKPVEIGDRLLVDGGIVENVPLSPLHELGADYVIAVDLNANHKYKKPENIIEVLLNSFHFALQTTARLQTEDADLLIQPDLSEFNRIDLNQVEELIEAGYAEAMRVLKDIDKRLREK</sequence>
<feature type="short sequence motif" description="DGA/G" evidence="4">
    <location>
        <begin position="157"/>
        <end position="159"/>
    </location>
</feature>